<evidence type="ECO:0000256" key="2">
    <source>
        <dbReference type="ARBA" id="ARBA00022490"/>
    </source>
</evidence>
<dbReference type="Proteomes" id="UP000663829">
    <property type="component" value="Unassembled WGS sequence"/>
</dbReference>
<keyword evidence="2" id="KW-0963">Cytoplasm</keyword>
<reference evidence="5" key="1">
    <citation type="submission" date="2021-02" db="EMBL/GenBank/DDBJ databases">
        <authorList>
            <person name="Nowell W R."/>
        </authorList>
    </citation>
    <scope>NUCLEOTIDE SEQUENCE</scope>
</reference>
<evidence type="ECO:0000313" key="4">
    <source>
        <dbReference type="EMBL" id="CAF0787746.1"/>
    </source>
</evidence>
<proteinExistence type="predicted"/>
<dbReference type="EMBL" id="CAJOBA010001005">
    <property type="protein sequence ID" value="CAF3570106.1"/>
    <property type="molecule type" value="Genomic_DNA"/>
</dbReference>
<protein>
    <submittedName>
        <fullName evidence="5">Uncharacterized protein</fullName>
    </submittedName>
</protein>
<keyword evidence="3" id="KW-0206">Cytoskeleton</keyword>
<organism evidence="5 8">
    <name type="scientific">Didymodactylos carnosus</name>
    <dbReference type="NCBI Taxonomy" id="1234261"/>
    <lineage>
        <taxon>Eukaryota</taxon>
        <taxon>Metazoa</taxon>
        <taxon>Spiralia</taxon>
        <taxon>Gnathifera</taxon>
        <taxon>Rotifera</taxon>
        <taxon>Eurotatoria</taxon>
        <taxon>Bdelloidea</taxon>
        <taxon>Philodinida</taxon>
        <taxon>Philodinidae</taxon>
        <taxon>Didymodactylos</taxon>
    </lineage>
</organism>
<comment type="caution">
    <text evidence="5">The sequence shown here is derived from an EMBL/GenBank/DDBJ whole genome shotgun (WGS) entry which is preliminary data.</text>
</comment>
<dbReference type="EMBL" id="CAJNOK010001005">
    <property type="protein sequence ID" value="CAF0787746.1"/>
    <property type="molecule type" value="Genomic_DNA"/>
</dbReference>
<accession>A0A814TEC3</accession>
<dbReference type="InterPro" id="IPR032675">
    <property type="entry name" value="LRR_dom_sf"/>
</dbReference>
<evidence type="ECO:0000313" key="6">
    <source>
        <dbReference type="EMBL" id="CAF3570106.1"/>
    </source>
</evidence>
<dbReference type="InterPro" id="IPR052410">
    <property type="entry name" value="DRC5"/>
</dbReference>
<dbReference type="Gene3D" id="3.80.10.10">
    <property type="entry name" value="Ribonuclease Inhibitor"/>
    <property type="match status" value="1"/>
</dbReference>
<dbReference type="Proteomes" id="UP000682733">
    <property type="component" value="Unassembled WGS sequence"/>
</dbReference>
<dbReference type="SMART" id="SM00368">
    <property type="entry name" value="LRR_RI"/>
    <property type="match status" value="4"/>
</dbReference>
<evidence type="ECO:0000256" key="3">
    <source>
        <dbReference type="ARBA" id="ARBA00023212"/>
    </source>
</evidence>
<evidence type="ECO:0000256" key="1">
    <source>
        <dbReference type="ARBA" id="ARBA00004245"/>
    </source>
</evidence>
<dbReference type="GO" id="GO:0005856">
    <property type="term" value="C:cytoskeleton"/>
    <property type="evidence" value="ECO:0007669"/>
    <property type="project" value="UniProtKB-SubCell"/>
</dbReference>
<evidence type="ECO:0000313" key="7">
    <source>
        <dbReference type="EMBL" id="CAF3924230.1"/>
    </source>
</evidence>
<name>A0A814TEC3_9BILA</name>
<keyword evidence="8" id="KW-1185">Reference proteome</keyword>
<dbReference type="EMBL" id="CAJNOQ010007191">
    <property type="protein sequence ID" value="CAF1160686.1"/>
    <property type="molecule type" value="Genomic_DNA"/>
</dbReference>
<gene>
    <name evidence="5" type="ORF">GPM918_LOCUS21663</name>
    <name evidence="4" type="ORF">OVA965_LOCUS3969</name>
    <name evidence="7" type="ORF">SRO942_LOCUS21660</name>
    <name evidence="6" type="ORF">TMI583_LOCUS3967</name>
</gene>
<dbReference type="PANTHER" id="PTHR24107:SF2">
    <property type="entry name" value="NLR FAMILY CARD DOMAIN CONTAINING 3"/>
    <property type="match status" value="1"/>
</dbReference>
<comment type="subcellular location">
    <subcellularLocation>
        <location evidence="1">Cytoplasm</location>
        <location evidence="1">Cytoskeleton</location>
    </subcellularLocation>
</comment>
<dbReference type="SUPFAM" id="SSF52047">
    <property type="entry name" value="RNI-like"/>
    <property type="match status" value="1"/>
</dbReference>
<dbReference type="Proteomes" id="UP000677228">
    <property type="component" value="Unassembled WGS sequence"/>
</dbReference>
<dbReference type="Proteomes" id="UP000681722">
    <property type="component" value="Unassembled WGS sequence"/>
</dbReference>
<dbReference type="EMBL" id="CAJOBC010007191">
    <property type="protein sequence ID" value="CAF3924230.1"/>
    <property type="molecule type" value="Genomic_DNA"/>
</dbReference>
<evidence type="ECO:0000313" key="5">
    <source>
        <dbReference type="EMBL" id="CAF1160686.1"/>
    </source>
</evidence>
<evidence type="ECO:0000313" key="8">
    <source>
        <dbReference type="Proteomes" id="UP000663829"/>
    </source>
</evidence>
<dbReference type="AlphaFoldDB" id="A0A814TEC3"/>
<sequence>MEVTPTRCQVFGCTRAPLAVCLHCNNYLCKPHFNEHETTAIPSTTSSLNTVIELGTLLECVNKLHGKVENNLTCNGLIDEKLDELNQWRTKSNKVFEKFCDEKRHEITSLFQNEFSEGKRKGWIKSIDSLKQQVSELIQNNTTANKEDVERVKMKIEHFIQNEMNFIHIKQKYLDLSDYFTIVTTINIMKLINAFKTATEWNLWTCKLTDDDVKVVAQELKINENCQALHLSHNKISDIGVQYLSEMLKLNKKLIKLWIGTNQVSDQGLTILCDALKYNDKLTTLYVHENKITDDSVSIILDMLQVNHSLNWLDVTDNLISKNGKQRLSDGIAKIRKIHIDV</sequence>
<dbReference type="PANTHER" id="PTHR24107">
    <property type="entry name" value="YNEIN REGULATORY COMPLEX SUBUNIT 5"/>
    <property type="match status" value="1"/>
</dbReference>